<dbReference type="PANTHER" id="PTHR11926">
    <property type="entry name" value="GLUCOSYL/GLUCURONOSYL TRANSFERASES"/>
    <property type="match status" value="1"/>
</dbReference>
<reference evidence="3" key="1">
    <citation type="submission" date="2023-03" db="EMBL/GenBank/DDBJ databases">
        <authorList>
            <person name="Julca I."/>
        </authorList>
    </citation>
    <scope>NUCLEOTIDE SEQUENCE</scope>
</reference>
<dbReference type="GO" id="GO:0080043">
    <property type="term" value="F:quercetin 3-O-glucosyltransferase activity"/>
    <property type="evidence" value="ECO:0007669"/>
    <property type="project" value="TreeGrafter"/>
</dbReference>
<dbReference type="Proteomes" id="UP001161247">
    <property type="component" value="Chromosome 5"/>
</dbReference>
<evidence type="ECO:0000256" key="1">
    <source>
        <dbReference type="ARBA" id="ARBA00009995"/>
    </source>
</evidence>
<protein>
    <submittedName>
        <fullName evidence="3">OLC1v1006333C1</fullName>
    </submittedName>
</protein>
<dbReference type="GO" id="GO:0080044">
    <property type="term" value="F:quercetin 7-O-glucosyltransferase activity"/>
    <property type="evidence" value="ECO:0007669"/>
    <property type="project" value="TreeGrafter"/>
</dbReference>
<name>A0AAV1DHD5_OLDCO</name>
<comment type="similarity">
    <text evidence="1">Belongs to the UDP-glycosyltransferase family.</text>
</comment>
<dbReference type="PANTHER" id="PTHR11926:SF774">
    <property type="entry name" value="UDP-GLYCOSYLTRANSFERASE 85A1-RELATED"/>
    <property type="match status" value="1"/>
</dbReference>
<keyword evidence="2" id="KW-0808">Transferase</keyword>
<dbReference type="AlphaFoldDB" id="A0AAV1DHD5"/>
<dbReference type="CDD" id="cd03784">
    <property type="entry name" value="GT1_Gtf-like"/>
    <property type="match status" value="1"/>
</dbReference>
<accession>A0AAV1DHD5</accession>
<evidence type="ECO:0000313" key="3">
    <source>
        <dbReference type="EMBL" id="CAI9107058.1"/>
    </source>
</evidence>
<dbReference type="EMBL" id="OX459122">
    <property type="protein sequence ID" value="CAI9107058.1"/>
    <property type="molecule type" value="Genomic_DNA"/>
</dbReference>
<keyword evidence="4" id="KW-1185">Reference proteome</keyword>
<dbReference type="Pfam" id="PF00201">
    <property type="entry name" value="UDPGT"/>
    <property type="match status" value="1"/>
</dbReference>
<evidence type="ECO:0000313" key="4">
    <source>
        <dbReference type="Proteomes" id="UP001161247"/>
    </source>
</evidence>
<dbReference type="InterPro" id="IPR002213">
    <property type="entry name" value="UDP_glucos_trans"/>
</dbReference>
<proteinExistence type="inferred from homology"/>
<organism evidence="3 4">
    <name type="scientific">Oldenlandia corymbosa var. corymbosa</name>
    <dbReference type="NCBI Taxonomy" id="529605"/>
    <lineage>
        <taxon>Eukaryota</taxon>
        <taxon>Viridiplantae</taxon>
        <taxon>Streptophyta</taxon>
        <taxon>Embryophyta</taxon>
        <taxon>Tracheophyta</taxon>
        <taxon>Spermatophyta</taxon>
        <taxon>Magnoliopsida</taxon>
        <taxon>eudicotyledons</taxon>
        <taxon>Gunneridae</taxon>
        <taxon>Pentapetalae</taxon>
        <taxon>asterids</taxon>
        <taxon>lamiids</taxon>
        <taxon>Gentianales</taxon>
        <taxon>Rubiaceae</taxon>
        <taxon>Rubioideae</taxon>
        <taxon>Spermacoceae</taxon>
        <taxon>Hedyotis-Oldenlandia complex</taxon>
        <taxon>Oldenlandia</taxon>
    </lineage>
</organism>
<sequence length="475" mass="53494">MDLIKSTKKCNIIAIPYPGRGHINPLMNFCKQLISTAQPNNNIQITVVVTEEWQELLSPDPVPETMRFVAIPNVLPLEGSRGKSFQAFVEAILTKMEPAVDSLLDRLEIPDPSIILSDAYLRWALKIGRRRNIPVAPFWTVSATMYSIFHHFDLLLQNGHFQAIPTGAEWGEKVVDYIPGLAPICLADFPPQIHGAGPEILAVTLDVIKSIPVEAKCLLFTSYYELESSAIDALKAKFPIPIYTIGPAIPYWTLKEDNSSSDVVDYSGWLNSQPKSSVLYISFGTYISVSSLQIDEIAAGIVDSGVRFFWVIREDVSRWEMGKDNRGLIVPWCDQIKVLCHPSIGGFWSHCGWNSTKEGAFSGVPMLTFPLKWDQYPNSKHIVEDWKMGQRLKKSDGSFVSREEISGVLRKFMDLDWDEGKEMRRRAQEVKEICRRAIAEGGSSQLQIEAFFTEIHGFSPQNQLAMRGVDHLLLY</sequence>
<dbReference type="Gene3D" id="3.40.50.2000">
    <property type="entry name" value="Glycogen Phosphorylase B"/>
    <property type="match status" value="2"/>
</dbReference>
<dbReference type="FunFam" id="3.40.50.2000:FF:000138">
    <property type="entry name" value="Glycosyltransferase"/>
    <property type="match status" value="1"/>
</dbReference>
<dbReference type="SUPFAM" id="SSF53756">
    <property type="entry name" value="UDP-Glycosyltransferase/glycogen phosphorylase"/>
    <property type="match status" value="1"/>
</dbReference>
<evidence type="ECO:0000256" key="2">
    <source>
        <dbReference type="ARBA" id="ARBA00022679"/>
    </source>
</evidence>
<gene>
    <name evidence="3" type="ORF">OLC1_LOCUS15453</name>
</gene>